<dbReference type="EMBL" id="KK104230">
    <property type="protein sequence ID" value="KIY94229.1"/>
    <property type="molecule type" value="Genomic_DNA"/>
</dbReference>
<dbReference type="Proteomes" id="UP000054498">
    <property type="component" value="Unassembled WGS sequence"/>
</dbReference>
<organism evidence="2 3">
    <name type="scientific">Monoraphidium neglectum</name>
    <dbReference type="NCBI Taxonomy" id="145388"/>
    <lineage>
        <taxon>Eukaryota</taxon>
        <taxon>Viridiplantae</taxon>
        <taxon>Chlorophyta</taxon>
        <taxon>core chlorophytes</taxon>
        <taxon>Chlorophyceae</taxon>
        <taxon>CS clade</taxon>
        <taxon>Sphaeropleales</taxon>
        <taxon>Selenastraceae</taxon>
        <taxon>Monoraphidium</taxon>
    </lineage>
</organism>
<dbReference type="AlphaFoldDB" id="A0A0D2LRD7"/>
<evidence type="ECO:0008006" key="4">
    <source>
        <dbReference type="Google" id="ProtNLM"/>
    </source>
</evidence>
<dbReference type="InterPro" id="IPR029033">
    <property type="entry name" value="His_PPase_superfam"/>
</dbReference>
<evidence type="ECO:0000313" key="2">
    <source>
        <dbReference type="EMBL" id="KIY94229.1"/>
    </source>
</evidence>
<evidence type="ECO:0000256" key="1">
    <source>
        <dbReference type="SAM" id="MobiDB-lite"/>
    </source>
</evidence>
<dbReference type="GeneID" id="25731225"/>
<accession>A0A0D2LRD7</accession>
<feature type="region of interest" description="Disordered" evidence="1">
    <location>
        <begin position="59"/>
        <end position="87"/>
    </location>
</feature>
<dbReference type="PANTHER" id="PTHR48100:SF61">
    <property type="entry name" value="PHOSPHOGLYCERATE MUTASE"/>
    <property type="match status" value="1"/>
</dbReference>
<dbReference type="InterPro" id="IPR050275">
    <property type="entry name" value="PGM_Phosphatase"/>
</dbReference>
<dbReference type="GO" id="GO:0005737">
    <property type="term" value="C:cytoplasm"/>
    <property type="evidence" value="ECO:0007669"/>
    <property type="project" value="TreeGrafter"/>
</dbReference>
<dbReference type="RefSeq" id="XP_013893249.1">
    <property type="nucleotide sequence ID" value="XM_014037795.1"/>
</dbReference>
<evidence type="ECO:0000313" key="3">
    <source>
        <dbReference type="Proteomes" id="UP000054498"/>
    </source>
</evidence>
<name>A0A0D2LRD7_9CHLO</name>
<dbReference type="PANTHER" id="PTHR48100">
    <property type="entry name" value="BROAD-SPECIFICITY PHOSPHATASE YOR283W-RELATED"/>
    <property type="match status" value="1"/>
</dbReference>
<dbReference type="GO" id="GO:0016791">
    <property type="term" value="F:phosphatase activity"/>
    <property type="evidence" value="ECO:0007669"/>
    <property type="project" value="TreeGrafter"/>
</dbReference>
<keyword evidence="3" id="KW-1185">Reference proteome</keyword>
<protein>
    <recommendedName>
        <fullName evidence="4">Phosphoglycerate mutase</fullName>
    </recommendedName>
</protein>
<dbReference type="Gene3D" id="3.40.50.1240">
    <property type="entry name" value="Phosphoglycerate mutase-like"/>
    <property type="match status" value="1"/>
</dbReference>
<sequence>MLAGGGWFKKVTGGRPVRAVVSPLTRCLNTATNVLKGLPINATNVEELCRETLGEDTCDARRSVSDPPAGGGGAADAPAGKKSPQPPCKFDKGLRSKFPGFKFKVYDPLDEQGRGFGLLGDEDQLWTKGSREIQQHQVKRAKRFLDILWANTPEKVVVIVTHSGFARSLLLAVEREPYRPANAELVPVIVDRNIGRDDVTSHDDDVIAASRR</sequence>
<dbReference type="KEGG" id="mng:MNEG_13733"/>
<dbReference type="SUPFAM" id="SSF53254">
    <property type="entry name" value="Phosphoglycerate mutase-like"/>
    <property type="match status" value="1"/>
</dbReference>
<dbReference type="OrthoDB" id="496981at2759"/>
<reference evidence="2 3" key="1">
    <citation type="journal article" date="2013" name="BMC Genomics">
        <title>Reconstruction of the lipid metabolism for the microalga Monoraphidium neglectum from its genome sequence reveals characteristics suitable for biofuel production.</title>
        <authorList>
            <person name="Bogen C."/>
            <person name="Al-Dilaimi A."/>
            <person name="Albersmeier A."/>
            <person name="Wichmann J."/>
            <person name="Grundmann M."/>
            <person name="Rupp O."/>
            <person name="Lauersen K.J."/>
            <person name="Blifernez-Klassen O."/>
            <person name="Kalinowski J."/>
            <person name="Goesmann A."/>
            <person name="Mussgnug J.H."/>
            <person name="Kruse O."/>
        </authorList>
    </citation>
    <scope>NUCLEOTIDE SEQUENCE [LARGE SCALE GENOMIC DNA]</scope>
    <source>
        <strain evidence="2 3">SAG 48.87</strain>
    </source>
</reference>
<proteinExistence type="predicted"/>
<gene>
    <name evidence="2" type="ORF">MNEG_13733</name>
</gene>